<keyword evidence="1" id="KW-0472">Membrane</keyword>
<gene>
    <name evidence="2" type="ORF">HJ583_011415</name>
</gene>
<protein>
    <submittedName>
        <fullName evidence="2">Fimbrial assembly protein</fullName>
    </submittedName>
</protein>
<dbReference type="Proteomes" id="UP000778523">
    <property type="component" value="Unassembled WGS sequence"/>
</dbReference>
<keyword evidence="3" id="KW-1185">Reference proteome</keyword>
<evidence type="ECO:0000256" key="1">
    <source>
        <dbReference type="SAM" id="Phobius"/>
    </source>
</evidence>
<name>A0ABX2INE6_9RHOO</name>
<organism evidence="2 3">
    <name type="scientific">Uliginosibacterium aquaticum</name>
    <dbReference type="NCBI Taxonomy" id="2731212"/>
    <lineage>
        <taxon>Bacteria</taxon>
        <taxon>Pseudomonadati</taxon>
        <taxon>Pseudomonadota</taxon>
        <taxon>Betaproteobacteria</taxon>
        <taxon>Rhodocyclales</taxon>
        <taxon>Zoogloeaceae</taxon>
        <taxon>Uliginosibacterium</taxon>
    </lineage>
</organism>
<evidence type="ECO:0000313" key="3">
    <source>
        <dbReference type="Proteomes" id="UP000778523"/>
    </source>
</evidence>
<evidence type="ECO:0000313" key="2">
    <source>
        <dbReference type="EMBL" id="NSL55635.1"/>
    </source>
</evidence>
<dbReference type="EMBL" id="JABCSC020000003">
    <property type="protein sequence ID" value="NSL55635.1"/>
    <property type="molecule type" value="Genomic_DNA"/>
</dbReference>
<reference evidence="2 3" key="1">
    <citation type="submission" date="2020-06" db="EMBL/GenBank/DDBJ databases">
        <title>Draft genome of Uliginosibacterium sp. IMCC34675.</title>
        <authorList>
            <person name="Song J."/>
        </authorList>
    </citation>
    <scope>NUCLEOTIDE SEQUENCE [LARGE SCALE GENOMIC DNA]</scope>
    <source>
        <strain evidence="2 3">IMCC34675</strain>
    </source>
</reference>
<keyword evidence="1" id="KW-0812">Transmembrane</keyword>
<feature type="transmembrane region" description="Helical" evidence="1">
    <location>
        <begin position="21"/>
        <end position="40"/>
    </location>
</feature>
<sequence length="135" mass="14249">MHDMKHTTPARRQHGAALLEALISILLFSLGVLGIVALQAKASQFSVDSEDRTRAALLANQIVSQMWAQQSTTLDAATLSSWQAQVSATGSGLPAASGSVSVDSAALATVTISWKAPWRKSAEQANSYVTKVMIP</sequence>
<comment type="caution">
    <text evidence="2">The sequence shown here is derived from an EMBL/GenBank/DDBJ whole genome shotgun (WGS) entry which is preliminary data.</text>
</comment>
<proteinExistence type="predicted"/>
<keyword evidence="1" id="KW-1133">Transmembrane helix</keyword>
<accession>A0ABX2INE6</accession>